<feature type="domain" description="PAS" evidence="11">
    <location>
        <begin position="559"/>
        <end position="618"/>
    </location>
</feature>
<feature type="domain" description="PAC" evidence="12">
    <location>
        <begin position="101"/>
        <end position="152"/>
    </location>
</feature>
<accession>A0A2P7QFB9</accession>
<dbReference type="PRINTS" id="PR00344">
    <property type="entry name" value="BCTRLSENSOR"/>
</dbReference>
<dbReference type="InterPro" id="IPR005467">
    <property type="entry name" value="His_kinase_dom"/>
</dbReference>
<dbReference type="SMART" id="SM00387">
    <property type="entry name" value="HATPase_c"/>
    <property type="match status" value="1"/>
</dbReference>
<proteinExistence type="predicted"/>
<feature type="coiled-coil region" evidence="7">
    <location>
        <begin position="524"/>
        <end position="551"/>
    </location>
</feature>
<dbReference type="PROSITE" id="PS50113">
    <property type="entry name" value="PAC"/>
    <property type="match status" value="3"/>
</dbReference>
<dbReference type="Pfam" id="PF08447">
    <property type="entry name" value="PAS_3"/>
    <property type="match status" value="3"/>
</dbReference>
<protein>
    <recommendedName>
        <fullName evidence="2">histidine kinase</fullName>
        <ecNumber evidence="2">2.7.13.3</ecNumber>
    </recommendedName>
</protein>
<comment type="caution">
    <text evidence="13">The sequence shown here is derived from an EMBL/GenBank/DDBJ whole genome shotgun (WGS) entry which is preliminary data.</text>
</comment>
<dbReference type="PANTHER" id="PTHR43304:SF1">
    <property type="entry name" value="PAC DOMAIN-CONTAINING PROTEIN"/>
    <property type="match status" value="1"/>
</dbReference>
<keyword evidence="14" id="KW-1185">Reference proteome</keyword>
<feature type="domain" description="PAC" evidence="12">
    <location>
        <begin position="355"/>
        <end position="408"/>
    </location>
</feature>
<evidence type="ECO:0000256" key="8">
    <source>
        <dbReference type="SAM" id="MobiDB-lite"/>
    </source>
</evidence>
<dbReference type="InterPro" id="IPR011006">
    <property type="entry name" value="CheY-like_superfamily"/>
</dbReference>
<dbReference type="SMART" id="SM00086">
    <property type="entry name" value="PAC"/>
    <property type="match status" value="4"/>
</dbReference>
<feature type="modified residue" description="4-aspartylphosphate" evidence="6">
    <location>
        <position position="986"/>
    </location>
</feature>
<dbReference type="SUPFAM" id="SSF55785">
    <property type="entry name" value="PYP-like sensor domain (PAS domain)"/>
    <property type="match status" value="5"/>
</dbReference>
<dbReference type="InterPro" id="IPR001610">
    <property type="entry name" value="PAC"/>
</dbReference>
<dbReference type="InterPro" id="IPR036890">
    <property type="entry name" value="HATPase_C_sf"/>
</dbReference>
<feature type="domain" description="PAS" evidence="11">
    <location>
        <begin position="22"/>
        <end position="74"/>
    </location>
</feature>
<dbReference type="InterPro" id="IPR000014">
    <property type="entry name" value="PAS"/>
</dbReference>
<comment type="catalytic activity">
    <reaction evidence="1">
        <text>ATP + protein L-histidine = ADP + protein N-phospho-L-histidine.</text>
        <dbReference type="EC" id="2.7.13.3"/>
    </reaction>
</comment>
<dbReference type="RefSeq" id="WP_106515766.1">
    <property type="nucleotide sequence ID" value="NZ_PXYI01000012.1"/>
</dbReference>
<dbReference type="InterPro" id="IPR003661">
    <property type="entry name" value="HisK_dim/P_dom"/>
</dbReference>
<evidence type="ECO:0000256" key="1">
    <source>
        <dbReference type="ARBA" id="ARBA00000085"/>
    </source>
</evidence>
<dbReference type="SUPFAM" id="SSF52172">
    <property type="entry name" value="CheY-like"/>
    <property type="match status" value="1"/>
</dbReference>
<evidence type="ECO:0000259" key="11">
    <source>
        <dbReference type="PROSITE" id="PS50112"/>
    </source>
</evidence>
<evidence type="ECO:0000313" key="14">
    <source>
        <dbReference type="Proteomes" id="UP000241167"/>
    </source>
</evidence>
<dbReference type="Proteomes" id="UP000241167">
    <property type="component" value="Unassembled WGS sequence"/>
</dbReference>
<keyword evidence="7" id="KW-0175">Coiled coil</keyword>
<dbReference type="EMBL" id="PXYI01000012">
    <property type="protein sequence ID" value="PSJ36634.1"/>
    <property type="molecule type" value="Genomic_DNA"/>
</dbReference>
<dbReference type="SUPFAM" id="SSF47384">
    <property type="entry name" value="Homodimeric domain of signal transducing histidine kinase"/>
    <property type="match status" value="1"/>
</dbReference>
<feature type="domain" description="PAS" evidence="11">
    <location>
        <begin position="153"/>
        <end position="224"/>
    </location>
</feature>
<dbReference type="PANTHER" id="PTHR43304">
    <property type="entry name" value="PHYTOCHROME-LIKE PROTEIN CPH1"/>
    <property type="match status" value="1"/>
</dbReference>
<keyword evidence="4" id="KW-0808">Transferase</keyword>
<dbReference type="Gene3D" id="2.10.70.100">
    <property type="match status" value="1"/>
</dbReference>
<dbReference type="InterPro" id="IPR052162">
    <property type="entry name" value="Sensor_kinase/Photoreceptor"/>
</dbReference>
<evidence type="ECO:0000256" key="3">
    <source>
        <dbReference type="ARBA" id="ARBA00022553"/>
    </source>
</evidence>
<dbReference type="Pfam" id="PF00512">
    <property type="entry name" value="HisKA"/>
    <property type="match status" value="1"/>
</dbReference>
<evidence type="ECO:0000256" key="4">
    <source>
        <dbReference type="ARBA" id="ARBA00022679"/>
    </source>
</evidence>
<evidence type="ECO:0000259" key="12">
    <source>
        <dbReference type="PROSITE" id="PS50113"/>
    </source>
</evidence>
<feature type="domain" description="PAC" evidence="12">
    <location>
        <begin position="226"/>
        <end position="278"/>
    </location>
</feature>
<dbReference type="CDD" id="cd00130">
    <property type="entry name" value="PAS"/>
    <property type="match status" value="4"/>
</dbReference>
<keyword evidence="3 6" id="KW-0597">Phosphoprotein</keyword>
<dbReference type="PROSITE" id="PS50112">
    <property type="entry name" value="PAS"/>
    <property type="match status" value="4"/>
</dbReference>
<dbReference type="Gene3D" id="3.30.450.20">
    <property type="entry name" value="PAS domain"/>
    <property type="match status" value="5"/>
</dbReference>
<dbReference type="NCBIfam" id="TIGR00229">
    <property type="entry name" value="sensory_box"/>
    <property type="match status" value="4"/>
</dbReference>
<dbReference type="CDD" id="cd00082">
    <property type="entry name" value="HisKA"/>
    <property type="match status" value="1"/>
</dbReference>
<dbReference type="InterPro" id="IPR036097">
    <property type="entry name" value="HisK_dim/P_sf"/>
</dbReference>
<evidence type="ECO:0000256" key="7">
    <source>
        <dbReference type="SAM" id="Coils"/>
    </source>
</evidence>
<dbReference type="InterPro" id="IPR035965">
    <property type="entry name" value="PAS-like_dom_sf"/>
</dbReference>
<dbReference type="FunFam" id="3.30.450.20:FF:000099">
    <property type="entry name" value="Sensory box sensor histidine kinase"/>
    <property type="match status" value="1"/>
</dbReference>
<name>A0A2P7QFB9_9SPHN</name>
<evidence type="ECO:0000256" key="6">
    <source>
        <dbReference type="PROSITE-ProRule" id="PRU00169"/>
    </source>
</evidence>
<evidence type="ECO:0000256" key="5">
    <source>
        <dbReference type="ARBA" id="ARBA00022777"/>
    </source>
</evidence>
<feature type="domain" description="PAS" evidence="11">
    <location>
        <begin position="279"/>
        <end position="350"/>
    </location>
</feature>
<dbReference type="SMART" id="SM00448">
    <property type="entry name" value="REC"/>
    <property type="match status" value="1"/>
</dbReference>
<feature type="domain" description="Response regulatory" evidence="10">
    <location>
        <begin position="936"/>
        <end position="1046"/>
    </location>
</feature>
<evidence type="ECO:0000259" key="9">
    <source>
        <dbReference type="PROSITE" id="PS50109"/>
    </source>
</evidence>
<dbReference type="Pfam" id="PF02518">
    <property type="entry name" value="HATPase_c"/>
    <property type="match status" value="1"/>
</dbReference>
<gene>
    <name evidence="13" type="ORF">C7I55_24895</name>
</gene>
<keyword evidence="5 13" id="KW-0418">Kinase</keyword>
<dbReference type="EC" id="2.7.13.3" evidence="2"/>
<dbReference type="SMART" id="SM00388">
    <property type="entry name" value="HisKA"/>
    <property type="match status" value="1"/>
</dbReference>
<evidence type="ECO:0000256" key="2">
    <source>
        <dbReference type="ARBA" id="ARBA00012438"/>
    </source>
</evidence>
<organism evidence="13 14">
    <name type="scientific">Allosphingosinicella deserti</name>
    <dbReference type="NCBI Taxonomy" id="2116704"/>
    <lineage>
        <taxon>Bacteria</taxon>
        <taxon>Pseudomonadati</taxon>
        <taxon>Pseudomonadota</taxon>
        <taxon>Alphaproteobacteria</taxon>
        <taxon>Sphingomonadales</taxon>
        <taxon>Sphingomonadaceae</taxon>
        <taxon>Allosphingosinicella</taxon>
    </lineage>
</organism>
<dbReference type="SUPFAM" id="SSF55874">
    <property type="entry name" value="ATPase domain of HSP90 chaperone/DNA topoisomerase II/histidine kinase"/>
    <property type="match status" value="1"/>
</dbReference>
<dbReference type="InterPro" id="IPR003594">
    <property type="entry name" value="HATPase_dom"/>
</dbReference>
<dbReference type="InterPro" id="IPR004358">
    <property type="entry name" value="Sig_transdc_His_kin-like_C"/>
</dbReference>
<dbReference type="PROSITE" id="PS50109">
    <property type="entry name" value="HIS_KIN"/>
    <property type="match status" value="1"/>
</dbReference>
<dbReference type="InterPro" id="IPR013656">
    <property type="entry name" value="PAS_4"/>
</dbReference>
<dbReference type="Pfam" id="PF00072">
    <property type="entry name" value="Response_reg"/>
    <property type="match status" value="1"/>
</dbReference>
<reference evidence="13 14" key="1">
    <citation type="submission" date="2018-03" db="EMBL/GenBank/DDBJ databases">
        <title>The draft genome of Sphingosinicella sp. GL-C-18.</title>
        <authorList>
            <person name="Liu L."/>
            <person name="Li L."/>
            <person name="Liang L."/>
            <person name="Zhang X."/>
            <person name="Wang T."/>
        </authorList>
    </citation>
    <scope>NUCLEOTIDE SEQUENCE [LARGE SCALE GENOMIC DNA]</scope>
    <source>
        <strain evidence="13 14">GL-C-18</strain>
    </source>
</reference>
<evidence type="ECO:0000313" key="13">
    <source>
        <dbReference type="EMBL" id="PSJ36634.1"/>
    </source>
</evidence>
<dbReference type="PROSITE" id="PS50110">
    <property type="entry name" value="RESPONSE_REGULATORY"/>
    <property type="match status" value="1"/>
</dbReference>
<sequence length="1048" mass="113814">MQDVNGAPPEVKGDAVAALEEQLAVSRLVMEHAADAVFLLSESGETVYANPAAEAMFGWSKAELYGRKLHELVHDRHPDGRPYPMEDCPLGRVFFSGQSLRSHEDVFFHKGGSPVFVECSNAPVLRDGRVEGGVLIVRDISDAHRAQQALAESEARFRSMADSAPVMMWVTDADGQCTYLNRTWYEYTGQAPGEGEGLGWTNAIHPDDRDIARNAFLESNAERREYRVDFRLRRADGAYRWTLDAAAPRFGPDGAYLGYVGSVIDIDDRREAAARLALNEERLRLALDHAEIGQWDVDAATSAIFWSPRVSAMFGVAPDLPVTLDIFYEGVHPDDRAKTRAAFEAAADPTRRLLYDVEYRTVGRDDGMVRWVAAKGRGLFDEDGRCVRVIGTAIDITARKAAQAALAESQARYQTLFESIESGFCVVEVDLHAPGGRVDYRVMEANPAFHRQTGFPEAILGRWLREAAPGLEEKWFEIYGRVARTGVPERFEQSAETLGRWFDVYAFRVGDAAAGRVAILFNDISARRNAEERLRQLNENLESQVADRTADRDRIWRLTTDVILVARLDGIVTAVNPAWTRLFGWREDELIGRCFLDLVHPDDLPATRTAAGRLAEGTTLYRFENRYRAKDGSHHWISWTAVPFEGLVHAVGRDVTVEKAAAAELEAAQEALRQAQKMEAMGQLTGGVAHDFNNLLTPIVGGLDMLQRKALGGEREQRLIAGAMQSAERAKTLVQRLLAFARRQPLQASAVDVGALVAGMADLVASTSGPQIRVAVETADAMPPAKADANQLEMALLNLGVNARDAMPDGGTLRITADCEAVAPGHRTALAPGRYIRLSVADTGIGMDEATCKRAVEPFFSTKGVGKGTGLGLSMAHGLASQLGGALTIDSRPGLGTNVTLWLPVSADGSAADAAAKPPSSAADPASPPAAATTGTALLVDDEDLVRMSTADMLAELGYAVVEAASAEDAFRLLEDGLAPDLLVTDHLMPGINGTDLARSVRAERPQTQVLVISGYAENDGIDVDLPRLTKPFRKAELAEKLAELSEG</sequence>
<feature type="domain" description="Histidine kinase" evidence="9">
    <location>
        <begin position="687"/>
        <end position="907"/>
    </location>
</feature>
<dbReference type="Pfam" id="PF13188">
    <property type="entry name" value="PAS_8"/>
    <property type="match status" value="1"/>
</dbReference>
<dbReference type="GO" id="GO:0000155">
    <property type="term" value="F:phosphorelay sensor kinase activity"/>
    <property type="evidence" value="ECO:0007669"/>
    <property type="project" value="InterPro"/>
</dbReference>
<dbReference type="OrthoDB" id="9796100at2"/>
<dbReference type="Gene3D" id="1.10.287.130">
    <property type="match status" value="1"/>
</dbReference>
<dbReference type="InterPro" id="IPR001789">
    <property type="entry name" value="Sig_transdc_resp-reg_receiver"/>
</dbReference>
<dbReference type="Gene3D" id="3.40.50.2300">
    <property type="match status" value="1"/>
</dbReference>
<dbReference type="Gene3D" id="3.30.565.10">
    <property type="entry name" value="Histidine kinase-like ATPase, C-terminal domain"/>
    <property type="match status" value="1"/>
</dbReference>
<feature type="region of interest" description="Disordered" evidence="8">
    <location>
        <begin position="913"/>
        <end position="932"/>
    </location>
</feature>
<dbReference type="Pfam" id="PF08448">
    <property type="entry name" value="PAS_4"/>
    <property type="match status" value="1"/>
</dbReference>
<dbReference type="SMART" id="SM00091">
    <property type="entry name" value="PAS"/>
    <property type="match status" value="5"/>
</dbReference>
<evidence type="ECO:0000259" key="10">
    <source>
        <dbReference type="PROSITE" id="PS50110"/>
    </source>
</evidence>
<dbReference type="InterPro" id="IPR013655">
    <property type="entry name" value="PAS_fold_3"/>
</dbReference>
<dbReference type="InterPro" id="IPR000700">
    <property type="entry name" value="PAS-assoc_C"/>
</dbReference>
<dbReference type="AlphaFoldDB" id="A0A2P7QFB9"/>